<proteinExistence type="predicted"/>
<accession>A0A2K1P6X7</accession>
<reference evidence="1 2" key="1">
    <citation type="submission" date="2013-12" db="EMBL/GenBank/DDBJ databases">
        <title>Comparative genomics of Petrotoga isolates.</title>
        <authorList>
            <person name="Nesbo C.L."/>
            <person name="Charchuk R."/>
            <person name="Chow K."/>
        </authorList>
    </citation>
    <scope>NUCLEOTIDE SEQUENCE [LARGE SCALE GENOMIC DNA]</scope>
    <source>
        <strain evidence="1 2">DSM 13574</strain>
    </source>
</reference>
<dbReference type="AlphaFoldDB" id="A0A2K1P6X7"/>
<evidence type="ECO:0000313" key="1">
    <source>
        <dbReference type="EMBL" id="PNR98548.1"/>
    </source>
</evidence>
<name>A0A2K1P6X7_9BACT</name>
<dbReference type="RefSeq" id="WP_103066105.1">
    <property type="nucleotide sequence ID" value="NZ_AZRL01000002.1"/>
</dbReference>
<dbReference type="SUPFAM" id="SSF143100">
    <property type="entry name" value="TTHA1013/TTHA0281-like"/>
    <property type="match status" value="1"/>
</dbReference>
<dbReference type="InterPro" id="IPR035069">
    <property type="entry name" value="TTHA1013/TTHA0281-like"/>
</dbReference>
<dbReference type="Gene3D" id="3.30.160.250">
    <property type="match status" value="1"/>
</dbReference>
<comment type="caution">
    <text evidence="1">The sequence shown here is derived from an EMBL/GenBank/DDBJ whole genome shotgun (WGS) entry which is preliminary data.</text>
</comment>
<dbReference type="Proteomes" id="UP000236434">
    <property type="component" value="Unassembled WGS sequence"/>
</dbReference>
<dbReference type="OrthoDB" id="9805307at2"/>
<evidence type="ECO:0000313" key="2">
    <source>
        <dbReference type="Proteomes" id="UP000236434"/>
    </source>
</evidence>
<sequence>MKVKEIIFIVEEDPESGYNARALGESIFTEGSSLDELKENIKDAIKCHFDKEEDIPDIIRLHIVKEETFTYV</sequence>
<organism evidence="1 2">
    <name type="scientific">Petrotoga olearia DSM 13574</name>
    <dbReference type="NCBI Taxonomy" id="1122955"/>
    <lineage>
        <taxon>Bacteria</taxon>
        <taxon>Thermotogati</taxon>
        <taxon>Thermotogota</taxon>
        <taxon>Thermotogae</taxon>
        <taxon>Petrotogales</taxon>
        <taxon>Petrotogaceae</taxon>
        <taxon>Petrotoga</taxon>
    </lineage>
</organism>
<dbReference type="EMBL" id="AZRL01000002">
    <property type="protein sequence ID" value="PNR98548.1"/>
    <property type="molecule type" value="Genomic_DNA"/>
</dbReference>
<gene>
    <name evidence="1" type="ORF">X929_00445</name>
</gene>
<protein>
    <submittedName>
        <fullName evidence="1">2-oxoisovalerate dehydrogenase E1 subunit beta</fullName>
    </submittedName>
</protein>